<name>A0A091AXF3_9GAMM</name>
<proteinExistence type="predicted"/>
<dbReference type="EMBL" id="AVCI01000003">
    <property type="protein sequence ID" value="KFN44141.1"/>
    <property type="molecule type" value="Genomic_DNA"/>
</dbReference>
<feature type="transmembrane region" description="Helical" evidence="1">
    <location>
        <begin position="236"/>
        <end position="260"/>
    </location>
</feature>
<dbReference type="OrthoDB" id="6638317at2"/>
<evidence type="ECO:0000259" key="2">
    <source>
        <dbReference type="Pfam" id="PF14258"/>
    </source>
</evidence>
<keyword evidence="1" id="KW-0812">Transmembrane</keyword>
<sequence length="371" mass="41198">MSRKTTAIVGGGVALILALAIAAFLYFFEKVSDEIRLPPRGAALYNPLFALERTLVAQGVVATSLPRLDLDAMQLRAGDGLVLYADPRRLTPAQVQALVAWIEAGGHLIVGLPDIEEGRFGDLLDRFGIAPTERNWHCQKLLIDPTKEPASVLCAMHRFELPADGALVAWGDRDNGYGYARLQRGRGTVDLAAELDFLSNYQLDELPQQRLAHQVLAPSLHGGRVFLIYDASVPSFWRLLMTHGWAALAGLGLMIALWIWMRSQRFGPLLPVEAADRRALLEHVQAAGEHAWRRGAARELHAALRDFFLARLRRRDPMAIALQGEARIDYLAKKLDLDATRIRNALVPPPTFHAESFREAMAMLIQMGLRL</sequence>
<evidence type="ECO:0000256" key="1">
    <source>
        <dbReference type="SAM" id="Phobius"/>
    </source>
</evidence>
<feature type="transmembrane region" description="Helical" evidence="1">
    <location>
        <begin position="7"/>
        <end position="28"/>
    </location>
</feature>
<dbReference type="STRING" id="1121015.GCA_000420545_01835"/>
<keyword evidence="4" id="KW-1185">Reference proteome</keyword>
<keyword evidence="1" id="KW-0472">Membrane</keyword>
<dbReference type="RefSeq" id="WP_022969453.1">
    <property type="nucleotide sequence ID" value="NZ_ATVD01000003.1"/>
</dbReference>
<evidence type="ECO:0000313" key="4">
    <source>
        <dbReference type="Proteomes" id="UP000029385"/>
    </source>
</evidence>
<dbReference type="AlphaFoldDB" id="A0A091AXF3"/>
<protein>
    <recommendedName>
        <fullName evidence="2">DUF4350 domain-containing protein</fullName>
    </recommendedName>
</protein>
<keyword evidence="1" id="KW-1133">Transmembrane helix</keyword>
<dbReference type="PATRIC" id="fig|1121015.4.peg.873"/>
<dbReference type="Proteomes" id="UP000029385">
    <property type="component" value="Unassembled WGS sequence"/>
</dbReference>
<dbReference type="Pfam" id="PF14258">
    <property type="entry name" value="DUF4350"/>
    <property type="match status" value="1"/>
</dbReference>
<reference evidence="3 4" key="1">
    <citation type="submission" date="2013-09" db="EMBL/GenBank/DDBJ databases">
        <title>Genome sequencing of Arenimonas oryziterrae.</title>
        <authorList>
            <person name="Chen F."/>
            <person name="Wang G."/>
        </authorList>
    </citation>
    <scope>NUCLEOTIDE SEQUENCE [LARGE SCALE GENOMIC DNA]</scope>
    <source>
        <strain evidence="3 4">YC6267</strain>
    </source>
</reference>
<dbReference type="InterPro" id="IPR025646">
    <property type="entry name" value="DUF4350"/>
</dbReference>
<feature type="domain" description="DUF4350" evidence="2">
    <location>
        <begin position="46"/>
        <end position="216"/>
    </location>
</feature>
<dbReference type="eggNOG" id="COG3064">
    <property type="taxonomic scope" value="Bacteria"/>
</dbReference>
<organism evidence="3 4">
    <name type="scientific">Arenimonas oryziterrae DSM 21050 = YC6267</name>
    <dbReference type="NCBI Taxonomy" id="1121015"/>
    <lineage>
        <taxon>Bacteria</taxon>
        <taxon>Pseudomonadati</taxon>
        <taxon>Pseudomonadota</taxon>
        <taxon>Gammaproteobacteria</taxon>
        <taxon>Lysobacterales</taxon>
        <taxon>Lysobacteraceae</taxon>
        <taxon>Arenimonas</taxon>
    </lineage>
</organism>
<evidence type="ECO:0000313" key="3">
    <source>
        <dbReference type="EMBL" id="KFN44141.1"/>
    </source>
</evidence>
<comment type="caution">
    <text evidence="3">The sequence shown here is derived from an EMBL/GenBank/DDBJ whole genome shotgun (WGS) entry which is preliminary data.</text>
</comment>
<gene>
    <name evidence="3" type="ORF">N789_06915</name>
</gene>
<accession>A0A091AXF3</accession>